<gene>
    <name evidence="1" type="ORF">K8V56_15285</name>
</gene>
<reference evidence="1" key="2">
    <citation type="submission" date="2021-09" db="EMBL/GenBank/DDBJ databases">
        <authorList>
            <person name="Gilroy R."/>
        </authorList>
    </citation>
    <scope>NUCLEOTIDE SEQUENCE</scope>
    <source>
        <strain evidence="1">CHK171-7178</strain>
    </source>
</reference>
<evidence type="ECO:0008006" key="3">
    <source>
        <dbReference type="Google" id="ProtNLM"/>
    </source>
</evidence>
<evidence type="ECO:0000313" key="2">
    <source>
        <dbReference type="Proteomes" id="UP000698173"/>
    </source>
</evidence>
<accession>A0A921G0C7</accession>
<dbReference type="Proteomes" id="UP000698173">
    <property type="component" value="Unassembled WGS sequence"/>
</dbReference>
<proteinExistence type="predicted"/>
<sequence>MDKGWIKIHRSILEKPIWTEATSEQKVVLITLLLMANHNEKQWEWKGKKFTARPGQFVTSLPSLVQKCGKNSSVQKVRTALKRFEKYEFLTDESTPHNRLITLVNWGLYQGLDERATVLSTDKQQTTNRQLTVNKNVKNEKKSNRIKEADDESSVFYQLASQLVGIIKMNHPGTKEPNLSKWSNDFRLMVEQDKRAVEQITPLINWSGQHTFWHTVILSPSSIRRNWDCMVSQQKQERTPVKGQVLHIPKKLVNEITLDYAAGEEA</sequence>
<protein>
    <recommendedName>
        <fullName evidence="3">Replication protein</fullName>
    </recommendedName>
</protein>
<comment type="caution">
    <text evidence="1">The sequence shown here is derived from an EMBL/GenBank/DDBJ whole genome shotgun (WGS) entry which is preliminary data.</text>
</comment>
<organism evidence="1 2">
    <name type="scientific">Sporosarcina psychrophila</name>
    <name type="common">Bacillus psychrophilus</name>
    <dbReference type="NCBI Taxonomy" id="1476"/>
    <lineage>
        <taxon>Bacteria</taxon>
        <taxon>Bacillati</taxon>
        <taxon>Bacillota</taxon>
        <taxon>Bacilli</taxon>
        <taxon>Bacillales</taxon>
        <taxon>Caryophanaceae</taxon>
        <taxon>Sporosarcina</taxon>
    </lineage>
</organism>
<dbReference type="EMBL" id="DYWT01000244">
    <property type="protein sequence ID" value="HJF33123.1"/>
    <property type="molecule type" value="Genomic_DNA"/>
</dbReference>
<name>A0A921G0C7_SPOPS</name>
<reference evidence="1" key="1">
    <citation type="journal article" date="2021" name="PeerJ">
        <title>Extensive microbial diversity within the chicken gut microbiome revealed by metagenomics and culture.</title>
        <authorList>
            <person name="Gilroy R."/>
            <person name="Ravi A."/>
            <person name="Getino M."/>
            <person name="Pursley I."/>
            <person name="Horton D.L."/>
            <person name="Alikhan N.F."/>
            <person name="Baker D."/>
            <person name="Gharbi K."/>
            <person name="Hall N."/>
            <person name="Watson M."/>
            <person name="Adriaenssens E.M."/>
            <person name="Foster-Nyarko E."/>
            <person name="Jarju S."/>
            <person name="Secka A."/>
            <person name="Antonio M."/>
            <person name="Oren A."/>
            <person name="Chaudhuri R.R."/>
            <person name="La Ragione R."/>
            <person name="Hildebrand F."/>
            <person name="Pallen M.J."/>
        </authorList>
    </citation>
    <scope>NUCLEOTIDE SEQUENCE</scope>
    <source>
        <strain evidence="1">CHK171-7178</strain>
    </source>
</reference>
<evidence type="ECO:0000313" key="1">
    <source>
        <dbReference type="EMBL" id="HJF33123.1"/>
    </source>
</evidence>
<dbReference type="AlphaFoldDB" id="A0A921G0C7"/>